<dbReference type="GO" id="GO:0006508">
    <property type="term" value="P:proteolysis"/>
    <property type="evidence" value="ECO:0007669"/>
    <property type="project" value="InterPro"/>
</dbReference>
<dbReference type="CDD" id="cd04279">
    <property type="entry name" value="ZnMc_MMP_like_1"/>
    <property type="match status" value="1"/>
</dbReference>
<keyword evidence="3" id="KW-1185">Reference proteome</keyword>
<dbReference type="Gene3D" id="3.40.390.10">
    <property type="entry name" value="Collagenase (Catalytic Domain)"/>
    <property type="match status" value="1"/>
</dbReference>
<dbReference type="SMART" id="SM00235">
    <property type="entry name" value="ZnMc"/>
    <property type="match status" value="1"/>
</dbReference>
<dbReference type="Proteomes" id="UP000248857">
    <property type="component" value="Unassembled WGS sequence"/>
</dbReference>
<dbReference type="InterPro" id="IPR006026">
    <property type="entry name" value="Peptidase_Metallo"/>
</dbReference>
<dbReference type="SUPFAM" id="SSF55486">
    <property type="entry name" value="Metalloproteases ('zincins'), catalytic domain"/>
    <property type="match status" value="1"/>
</dbReference>
<evidence type="ECO:0000259" key="1">
    <source>
        <dbReference type="SMART" id="SM00235"/>
    </source>
</evidence>
<sequence>MARTARRSWPWVLAIVICLATMLGHNLSPSAGADQRQAPEAQVHPLPESLAAWEDSAQQGDYFDQVQPNGVGYFVWSEFPIQVYVGPATASNDATGWQQAAEIAIQDWQPYLPLALTTEPSAADILIENRKPERRSGERVRAAETRCSDLYVNDDNRLDHRCRINISPNQLGNQAHRMASVRHELGHALGIWGHSPSETDALYFAQVRTPPEISVRDVNTLKRIYQQPTRLGWPLPSATE</sequence>
<dbReference type="RefSeq" id="WP_110988955.1">
    <property type="nucleotide sequence ID" value="NZ_CAWNWM010000035.1"/>
</dbReference>
<dbReference type="EMBL" id="PQWO01000035">
    <property type="protein sequence ID" value="PZD70503.1"/>
    <property type="molecule type" value="Genomic_DNA"/>
</dbReference>
<dbReference type="AlphaFoldDB" id="A0A2W1J7R5"/>
<gene>
    <name evidence="2" type="ORF">C1752_11505</name>
</gene>
<dbReference type="OrthoDB" id="9786975at2"/>
<proteinExistence type="predicted"/>
<name>A0A2W1J7R5_9CYAN</name>
<accession>A0A2W1J7R5</accession>
<organism evidence="2 3">
    <name type="scientific">Acaryochloris thomasi RCC1774</name>
    <dbReference type="NCBI Taxonomy" id="1764569"/>
    <lineage>
        <taxon>Bacteria</taxon>
        <taxon>Bacillati</taxon>
        <taxon>Cyanobacteriota</taxon>
        <taxon>Cyanophyceae</taxon>
        <taxon>Acaryochloridales</taxon>
        <taxon>Acaryochloridaceae</taxon>
        <taxon>Acaryochloris</taxon>
        <taxon>Acaryochloris thomasi</taxon>
    </lineage>
</organism>
<comment type="caution">
    <text evidence="2">The sequence shown here is derived from an EMBL/GenBank/DDBJ whole genome shotgun (WGS) entry which is preliminary data.</text>
</comment>
<dbReference type="InterPro" id="IPR024079">
    <property type="entry name" value="MetalloPept_cat_dom_sf"/>
</dbReference>
<evidence type="ECO:0000313" key="2">
    <source>
        <dbReference type="EMBL" id="PZD70503.1"/>
    </source>
</evidence>
<reference evidence="2 3" key="1">
    <citation type="journal article" date="2018" name="Sci. Rep.">
        <title>A novel species of the marine cyanobacterium Acaryochloris with a unique pigment content and lifestyle.</title>
        <authorList>
            <person name="Partensky F."/>
            <person name="Six C."/>
            <person name="Ratin M."/>
            <person name="Garczarek L."/>
            <person name="Vaulot D."/>
            <person name="Probert I."/>
            <person name="Calteau A."/>
            <person name="Gourvil P."/>
            <person name="Marie D."/>
            <person name="Grebert T."/>
            <person name="Bouchier C."/>
            <person name="Le Panse S."/>
            <person name="Gachenot M."/>
            <person name="Rodriguez F."/>
            <person name="Garrido J.L."/>
        </authorList>
    </citation>
    <scope>NUCLEOTIDE SEQUENCE [LARGE SCALE GENOMIC DNA]</scope>
    <source>
        <strain evidence="2 3">RCC1774</strain>
    </source>
</reference>
<feature type="domain" description="Peptidase metallopeptidase" evidence="1">
    <location>
        <begin position="72"/>
        <end position="227"/>
    </location>
</feature>
<evidence type="ECO:0000313" key="3">
    <source>
        <dbReference type="Proteomes" id="UP000248857"/>
    </source>
</evidence>
<protein>
    <recommendedName>
        <fullName evidence="1">Peptidase metallopeptidase domain-containing protein</fullName>
    </recommendedName>
</protein>
<dbReference type="GO" id="GO:0008270">
    <property type="term" value="F:zinc ion binding"/>
    <property type="evidence" value="ECO:0007669"/>
    <property type="project" value="InterPro"/>
</dbReference>
<dbReference type="GO" id="GO:0008237">
    <property type="term" value="F:metallopeptidase activity"/>
    <property type="evidence" value="ECO:0007669"/>
    <property type="project" value="InterPro"/>
</dbReference>